<evidence type="ECO:0000256" key="4">
    <source>
        <dbReference type="ARBA" id="ARBA00022619"/>
    </source>
</evidence>
<dbReference type="GO" id="GO:0009349">
    <property type="term" value="C:riboflavin synthase complex"/>
    <property type="evidence" value="ECO:0007669"/>
    <property type="project" value="UniProtKB-UniRule"/>
</dbReference>
<feature type="binding site" evidence="8">
    <location>
        <begin position="57"/>
        <end position="59"/>
    </location>
    <ligand>
        <name>5-amino-6-(D-ribitylamino)uracil</name>
        <dbReference type="ChEBI" id="CHEBI:15934"/>
    </ligand>
</feature>
<comment type="pathway">
    <text evidence="1 8">Cofactor biosynthesis; riboflavin biosynthesis; riboflavin from 2-hydroxy-3-oxobutyl phosphate and 5-amino-6-(D-ribitylamino)uracil: step 1/2.</text>
</comment>
<dbReference type="GO" id="GO:0005829">
    <property type="term" value="C:cytosol"/>
    <property type="evidence" value="ECO:0007669"/>
    <property type="project" value="TreeGrafter"/>
</dbReference>
<dbReference type="UniPathway" id="UPA00275">
    <property type="reaction ID" value="UER00404"/>
</dbReference>
<dbReference type="InterPro" id="IPR002180">
    <property type="entry name" value="LS/RS"/>
</dbReference>
<gene>
    <name evidence="8" type="primary">ribH</name>
    <name evidence="9" type="ORF">GGQ92_001917</name>
</gene>
<evidence type="ECO:0000256" key="6">
    <source>
        <dbReference type="ARBA" id="ARBA00048785"/>
    </source>
</evidence>
<evidence type="ECO:0000256" key="2">
    <source>
        <dbReference type="ARBA" id="ARBA00007424"/>
    </source>
</evidence>
<dbReference type="CDD" id="cd09209">
    <property type="entry name" value="Lumazine_synthase-I"/>
    <property type="match status" value="1"/>
</dbReference>
<dbReference type="EMBL" id="JACHON010000008">
    <property type="protein sequence ID" value="MBB6513127.1"/>
    <property type="molecule type" value="Genomic_DNA"/>
</dbReference>
<dbReference type="NCBIfam" id="NF000812">
    <property type="entry name" value="PRK00061.1-4"/>
    <property type="match status" value="1"/>
</dbReference>
<dbReference type="EC" id="2.5.1.78" evidence="3 8"/>
<dbReference type="Pfam" id="PF00885">
    <property type="entry name" value="DMRL_synthase"/>
    <property type="match status" value="1"/>
</dbReference>
<feature type="binding site" evidence="8">
    <location>
        <position position="23"/>
    </location>
    <ligand>
        <name>5-amino-6-(D-ribitylamino)uracil</name>
        <dbReference type="ChEBI" id="CHEBI:15934"/>
    </ligand>
</feature>
<dbReference type="HAMAP" id="MF_00178">
    <property type="entry name" value="Lumazine_synth"/>
    <property type="match status" value="1"/>
</dbReference>
<dbReference type="FunFam" id="3.40.50.960:FF:000001">
    <property type="entry name" value="6,7-dimethyl-8-ribityllumazine synthase"/>
    <property type="match status" value="1"/>
</dbReference>
<proteinExistence type="inferred from homology"/>
<evidence type="ECO:0000313" key="10">
    <source>
        <dbReference type="Proteomes" id="UP000572212"/>
    </source>
</evidence>
<protein>
    <recommendedName>
        <fullName evidence="7 8">6,7-dimethyl-8-ribityllumazine synthase</fullName>
        <shortName evidence="8">DMRL synthase</shortName>
        <shortName evidence="8">LS</shortName>
        <shortName evidence="8">Lumazine synthase</shortName>
        <ecNumber evidence="3 8">2.5.1.78</ecNumber>
    </recommendedName>
</protein>
<feature type="binding site" evidence="8">
    <location>
        <begin position="86"/>
        <end position="87"/>
    </location>
    <ligand>
        <name>(2S)-2-hydroxy-3-oxobutyl phosphate</name>
        <dbReference type="ChEBI" id="CHEBI:58830"/>
    </ligand>
</feature>
<evidence type="ECO:0000256" key="7">
    <source>
        <dbReference type="ARBA" id="ARBA00072606"/>
    </source>
</evidence>
<keyword evidence="4 8" id="KW-0686">Riboflavin biosynthesis</keyword>
<feature type="binding site" evidence="8">
    <location>
        <position position="114"/>
    </location>
    <ligand>
        <name>5-amino-6-(D-ribitylamino)uracil</name>
        <dbReference type="ChEBI" id="CHEBI:15934"/>
    </ligand>
</feature>
<comment type="function">
    <text evidence="8">Catalyzes the formation of 6,7-dimethyl-8-ribityllumazine by condensation of 5-amino-6-(D-ribitylamino)uracil with 3,4-dihydroxy-2-butanone 4-phosphate. This is the penultimate step in the biosynthesis of riboflavin.</text>
</comment>
<feature type="active site" description="Proton donor" evidence="8">
    <location>
        <position position="89"/>
    </location>
</feature>
<reference evidence="9 10" key="1">
    <citation type="submission" date="2020-08" db="EMBL/GenBank/DDBJ databases">
        <title>Genomic Encyclopedia of Type Strains, Phase IV (KMG-IV): sequencing the most valuable type-strain genomes for metagenomic binning, comparative biology and taxonomic classification.</title>
        <authorList>
            <person name="Goeker M."/>
        </authorList>
    </citation>
    <scope>NUCLEOTIDE SEQUENCE [LARGE SCALE GENOMIC DNA]</scope>
    <source>
        <strain evidence="9 10">DSM 11805</strain>
    </source>
</reference>
<sequence>MAKVYEGKLIGTGLKVGLVVGRFNEFINSKLLSGAEDALRRHGVNEEDVEIAWVPGAFEIPLVAKKMAKSGKYDAVVTLGSVIRGSTPHFDFVSNEVSKGVASVGLEADIPVIFGVLTTDSIEQAIERAGTKAGNKGAEAAVTAIEMANLLNQIG</sequence>
<evidence type="ECO:0000256" key="5">
    <source>
        <dbReference type="ARBA" id="ARBA00022679"/>
    </source>
</evidence>
<evidence type="ECO:0000256" key="8">
    <source>
        <dbReference type="HAMAP-Rule" id="MF_00178"/>
    </source>
</evidence>
<dbReference type="GO" id="GO:0009231">
    <property type="term" value="P:riboflavin biosynthetic process"/>
    <property type="evidence" value="ECO:0007669"/>
    <property type="project" value="UniProtKB-UniRule"/>
</dbReference>
<dbReference type="InterPro" id="IPR036467">
    <property type="entry name" value="LS/RS_sf"/>
</dbReference>
<comment type="subunit">
    <text evidence="8">Forms an icosahedral capsid composed of 60 subunits, arranged as a dodecamer of pentamers.</text>
</comment>
<keyword evidence="5 8" id="KW-0808">Transferase</keyword>
<dbReference type="Proteomes" id="UP000572212">
    <property type="component" value="Unassembled WGS sequence"/>
</dbReference>
<dbReference type="InterPro" id="IPR034964">
    <property type="entry name" value="LS"/>
</dbReference>
<name>A0A841RMM8_9BACI</name>
<dbReference type="PANTHER" id="PTHR21058:SF0">
    <property type="entry name" value="6,7-DIMETHYL-8-RIBITYLLUMAZINE SYNTHASE"/>
    <property type="match status" value="1"/>
</dbReference>
<dbReference type="PANTHER" id="PTHR21058">
    <property type="entry name" value="6,7-DIMETHYL-8-RIBITYLLUMAZINE SYNTHASE DMRL SYNTHASE LUMAZINE SYNTHASE"/>
    <property type="match status" value="1"/>
</dbReference>
<keyword evidence="10" id="KW-1185">Reference proteome</keyword>
<evidence type="ECO:0000256" key="1">
    <source>
        <dbReference type="ARBA" id="ARBA00004917"/>
    </source>
</evidence>
<dbReference type="RefSeq" id="WP_184247736.1">
    <property type="nucleotide sequence ID" value="NZ_BAAACU010000064.1"/>
</dbReference>
<feature type="binding site" evidence="8">
    <location>
        <position position="128"/>
    </location>
    <ligand>
        <name>(2S)-2-hydroxy-3-oxobutyl phosphate</name>
        <dbReference type="ChEBI" id="CHEBI:58830"/>
    </ligand>
</feature>
<comment type="catalytic activity">
    <reaction evidence="6 8">
        <text>(2S)-2-hydroxy-3-oxobutyl phosphate + 5-amino-6-(D-ribitylamino)uracil = 6,7-dimethyl-8-(1-D-ribityl)lumazine + phosphate + 2 H2O + H(+)</text>
        <dbReference type="Rhea" id="RHEA:26152"/>
        <dbReference type="ChEBI" id="CHEBI:15377"/>
        <dbReference type="ChEBI" id="CHEBI:15378"/>
        <dbReference type="ChEBI" id="CHEBI:15934"/>
        <dbReference type="ChEBI" id="CHEBI:43474"/>
        <dbReference type="ChEBI" id="CHEBI:58201"/>
        <dbReference type="ChEBI" id="CHEBI:58830"/>
        <dbReference type="EC" id="2.5.1.78"/>
    </reaction>
</comment>
<organism evidence="9 10">
    <name type="scientific">Gracilibacillus halotolerans</name>
    <dbReference type="NCBI Taxonomy" id="74386"/>
    <lineage>
        <taxon>Bacteria</taxon>
        <taxon>Bacillati</taxon>
        <taxon>Bacillota</taxon>
        <taxon>Bacilli</taxon>
        <taxon>Bacillales</taxon>
        <taxon>Bacillaceae</taxon>
        <taxon>Gracilibacillus</taxon>
    </lineage>
</organism>
<evidence type="ECO:0000256" key="3">
    <source>
        <dbReference type="ARBA" id="ARBA00012664"/>
    </source>
</evidence>
<dbReference type="NCBIfam" id="TIGR00114">
    <property type="entry name" value="lumazine-synth"/>
    <property type="match status" value="1"/>
</dbReference>
<dbReference type="GO" id="GO:0000906">
    <property type="term" value="F:6,7-dimethyl-8-ribityllumazine synthase activity"/>
    <property type="evidence" value="ECO:0007669"/>
    <property type="project" value="UniProtKB-UniRule"/>
</dbReference>
<evidence type="ECO:0000313" key="9">
    <source>
        <dbReference type="EMBL" id="MBB6513127.1"/>
    </source>
</evidence>
<accession>A0A841RMM8</accession>
<dbReference type="Gene3D" id="3.40.50.960">
    <property type="entry name" value="Lumazine/riboflavin synthase"/>
    <property type="match status" value="1"/>
</dbReference>
<dbReference type="SUPFAM" id="SSF52121">
    <property type="entry name" value="Lumazine synthase"/>
    <property type="match status" value="1"/>
</dbReference>
<dbReference type="AlphaFoldDB" id="A0A841RMM8"/>
<feature type="binding site" evidence="8">
    <location>
        <begin position="81"/>
        <end position="83"/>
    </location>
    <ligand>
        <name>5-amino-6-(D-ribitylamino)uracil</name>
        <dbReference type="ChEBI" id="CHEBI:15934"/>
    </ligand>
</feature>
<comment type="caution">
    <text evidence="9">The sequence shown here is derived from an EMBL/GenBank/DDBJ whole genome shotgun (WGS) entry which is preliminary data.</text>
</comment>
<comment type="similarity">
    <text evidence="2 8">Belongs to the DMRL synthase family.</text>
</comment>